<evidence type="ECO:0000259" key="7">
    <source>
        <dbReference type="Pfam" id="PF00148"/>
    </source>
</evidence>
<dbReference type="eggNOG" id="COG2710">
    <property type="taxonomic scope" value="Bacteria"/>
</dbReference>
<dbReference type="InterPro" id="IPR000318">
    <property type="entry name" value="Nase_comp1_CS"/>
</dbReference>
<comment type="function">
    <text evidence="1">This protein may play a role in the biosynthesis of the prosthetic group of nitrogenase (FeMo cofactor).</text>
</comment>
<keyword evidence="8" id="KW-0560">Oxidoreductase</keyword>
<dbReference type="UniPathway" id="UPA00782"/>
<comment type="similarity">
    <text evidence="3 6">Belongs to the NifD/NifK/NifE/NifN family.</text>
</comment>
<dbReference type="STRING" id="768671.ThimaDRAFT_4656"/>
<name>F9UIA3_9GAMM</name>
<reference evidence="8 9" key="1">
    <citation type="submission" date="2011-06" db="EMBL/GenBank/DDBJ databases">
        <title>The draft genome of Thiocapsa marina 5811.</title>
        <authorList>
            <consortium name="US DOE Joint Genome Institute (JGI-PGF)"/>
            <person name="Lucas S."/>
            <person name="Han J."/>
            <person name="Cheng J.-F."/>
            <person name="Goodwin L."/>
            <person name="Pitluck S."/>
            <person name="Peters L."/>
            <person name="Land M.L."/>
            <person name="Hauser L."/>
            <person name="Vogl K."/>
            <person name="Liu Z."/>
            <person name="Imhoff J."/>
            <person name="Thiel V."/>
            <person name="Frigaard N.-U."/>
            <person name="Bryant D."/>
            <person name="Woyke T.J."/>
        </authorList>
    </citation>
    <scope>NUCLEOTIDE SEQUENCE [LARGE SCALE GENOMIC DNA]</scope>
    <source>
        <strain evidence="8 9">5811</strain>
    </source>
</reference>
<dbReference type="PATRIC" id="fig|768671.3.peg.4898"/>
<dbReference type="Gene3D" id="6.10.250.1090">
    <property type="match status" value="1"/>
</dbReference>
<dbReference type="PROSITE" id="PS00699">
    <property type="entry name" value="NITROGENASE_1_1"/>
    <property type="match status" value="1"/>
</dbReference>
<dbReference type="Pfam" id="PF00148">
    <property type="entry name" value="Oxidored_nitro"/>
    <property type="match status" value="1"/>
</dbReference>
<gene>
    <name evidence="8" type="ORF">ThimaDRAFT_4656</name>
</gene>
<accession>F9UIA3</accession>
<dbReference type="InterPro" id="IPR005975">
    <property type="entry name" value="Nase_Mo-Fe_CF"/>
</dbReference>
<evidence type="ECO:0000256" key="2">
    <source>
        <dbReference type="ARBA" id="ARBA00005155"/>
    </source>
</evidence>
<proteinExistence type="inferred from homology"/>
<dbReference type="PANTHER" id="PTHR33712">
    <property type="entry name" value="LIGHT-INDEPENDENT PROTOCHLOROPHYLLIDE REDUCTASE SUBUNIT B"/>
    <property type="match status" value="1"/>
</dbReference>
<dbReference type="GO" id="GO:0016163">
    <property type="term" value="F:nitrogenase activity"/>
    <property type="evidence" value="ECO:0007669"/>
    <property type="project" value="InterPro"/>
</dbReference>
<dbReference type="CDD" id="cd01966">
    <property type="entry name" value="Nitrogenase_NifN_1"/>
    <property type="match status" value="1"/>
</dbReference>
<dbReference type="PANTHER" id="PTHR33712:SF7">
    <property type="entry name" value="LIGHT-INDEPENDENT PROTOCHLOROPHYLLIDE REDUCTASE SUBUNIT B"/>
    <property type="match status" value="1"/>
</dbReference>
<dbReference type="Gene3D" id="3.40.50.1980">
    <property type="entry name" value="Nitrogenase molybdenum iron protein domain"/>
    <property type="match status" value="3"/>
</dbReference>
<evidence type="ECO:0000256" key="6">
    <source>
        <dbReference type="RuleBase" id="RU004021"/>
    </source>
</evidence>
<dbReference type="GO" id="GO:0065003">
    <property type="term" value="P:protein-containing complex assembly"/>
    <property type="evidence" value="ECO:0007669"/>
    <property type="project" value="InterPro"/>
</dbReference>
<evidence type="ECO:0000256" key="3">
    <source>
        <dbReference type="ARBA" id="ARBA00011002"/>
    </source>
</evidence>
<dbReference type="SUPFAM" id="SSF53807">
    <property type="entry name" value="Helical backbone' metal receptor"/>
    <property type="match status" value="1"/>
</dbReference>
<keyword evidence="5 6" id="KW-0535">Nitrogen fixation</keyword>
<evidence type="ECO:0000313" key="9">
    <source>
        <dbReference type="Proteomes" id="UP000005459"/>
    </source>
</evidence>
<dbReference type="NCBIfam" id="TIGR01285">
    <property type="entry name" value="nifN"/>
    <property type="match status" value="1"/>
</dbReference>
<dbReference type="OrthoDB" id="9800746at2"/>
<evidence type="ECO:0000313" key="8">
    <source>
        <dbReference type="EMBL" id="EGV16055.1"/>
    </source>
</evidence>
<feature type="domain" description="Nitrogenase/oxidoreductase component 1" evidence="7">
    <location>
        <begin position="21"/>
        <end position="434"/>
    </location>
</feature>
<evidence type="ECO:0000256" key="4">
    <source>
        <dbReference type="ARBA" id="ARBA00013282"/>
    </source>
</evidence>
<dbReference type="RefSeq" id="WP_007195527.1">
    <property type="nucleotide sequence ID" value="NZ_AFWV01000024.1"/>
</dbReference>
<protein>
    <recommendedName>
        <fullName evidence="4">Nitrogenase iron-molybdenum cofactor biosynthesis protein NifN</fullName>
    </recommendedName>
</protein>
<evidence type="ECO:0000256" key="1">
    <source>
        <dbReference type="ARBA" id="ARBA00003171"/>
    </source>
</evidence>
<organism evidence="8 9">
    <name type="scientific">Thiocapsa marina 5811</name>
    <dbReference type="NCBI Taxonomy" id="768671"/>
    <lineage>
        <taxon>Bacteria</taxon>
        <taxon>Pseudomonadati</taxon>
        <taxon>Pseudomonadota</taxon>
        <taxon>Gammaproteobacteria</taxon>
        <taxon>Chromatiales</taxon>
        <taxon>Chromatiaceae</taxon>
        <taxon>Thiocapsa</taxon>
    </lineage>
</organism>
<dbReference type="AlphaFoldDB" id="F9UIA3"/>
<sequence length="463" mass="49861">MPEIIKRNKALSVSPLKASNTVGAALAFLGFNRTIPMLHGSQGCTAFGKIFFVRHFREPIPLQTTAIDQVSAIMGSEAQVVEGLKTLCEKSAPDLIGLPTTGLVETQGADIEMAVRVFRETWPQFAGTAVVPVSTPDFTGCMESGYAQATKAIIETLVPTAAEAGTRPGRRERQVNVLPGSHLTPGDIEYLKDLIEAFGLSPMVLPDLSDSLDGHLPETDYNPLTIGGTRVSDLASVGDATATLVIGASMDAAADALAARTGVPDHRFAHLMDIDAVDRLVMALARIADRPVPAKIERQRAQLQDALLDCHFMLGMSRFAIAADPDLLVGFSRMLASVGAEVVAAVAPANAPALQDVAAAEVKIGDLEDLEIAARERDAEILIGNSHAVHTAERLGIPMLRAGFPQYDRVGGFQRTWIGYRGTRDAIFDLSNLLLGEERGEIHPYRSRLKQYPEDEREMSRPH</sequence>
<dbReference type="InterPro" id="IPR050152">
    <property type="entry name" value="ChlB/BchB/BchZ"/>
</dbReference>
<dbReference type="Proteomes" id="UP000005459">
    <property type="component" value="Unassembled WGS sequence"/>
</dbReference>
<dbReference type="EMBL" id="AFWV01000024">
    <property type="protein sequence ID" value="EGV16055.1"/>
    <property type="molecule type" value="Genomic_DNA"/>
</dbReference>
<keyword evidence="9" id="KW-1185">Reference proteome</keyword>
<dbReference type="InterPro" id="IPR000510">
    <property type="entry name" value="Nase/OxRdtase_comp1"/>
</dbReference>
<evidence type="ECO:0000256" key="5">
    <source>
        <dbReference type="ARBA" id="ARBA00023231"/>
    </source>
</evidence>
<comment type="pathway">
    <text evidence="2">Cofactor biosynthesis; Fe-Mo cofactor biosynthesis.</text>
</comment>